<protein>
    <submittedName>
        <fullName evidence="2">Uncharacterized protein</fullName>
    </submittedName>
</protein>
<feature type="region of interest" description="Disordered" evidence="1">
    <location>
        <begin position="63"/>
        <end position="108"/>
    </location>
</feature>
<comment type="caution">
    <text evidence="2">The sequence shown here is derived from an EMBL/GenBank/DDBJ whole genome shotgun (WGS) entry which is preliminary data.</text>
</comment>
<dbReference type="AlphaFoldDB" id="A0AAN9AVF5"/>
<evidence type="ECO:0000313" key="2">
    <source>
        <dbReference type="EMBL" id="KAK7093295.1"/>
    </source>
</evidence>
<dbReference type="EMBL" id="JBAMIC010000019">
    <property type="protein sequence ID" value="KAK7093295.1"/>
    <property type="molecule type" value="Genomic_DNA"/>
</dbReference>
<sequence length="108" mass="12237">MTTKRDGTKKELSEGIYRLKCRDCGGEFIKTNDRRDDDFSQQKAFDPIIPRTEATLQTMMSSLGNHGTLSRRGVSSKSNKSFSVPEIPHEFRQGHSELLLSDPTDVFQ</sequence>
<evidence type="ECO:0000256" key="1">
    <source>
        <dbReference type="SAM" id="MobiDB-lite"/>
    </source>
</evidence>
<evidence type="ECO:0000313" key="3">
    <source>
        <dbReference type="Proteomes" id="UP001374579"/>
    </source>
</evidence>
<reference evidence="2 3" key="1">
    <citation type="submission" date="2024-02" db="EMBL/GenBank/DDBJ databases">
        <title>Chromosome-scale genome assembly of the rough periwinkle Littorina saxatilis.</title>
        <authorList>
            <person name="De Jode A."/>
            <person name="Faria R."/>
            <person name="Formenti G."/>
            <person name="Sims Y."/>
            <person name="Smith T.P."/>
            <person name="Tracey A."/>
            <person name="Wood J.M.D."/>
            <person name="Zagrodzka Z.B."/>
            <person name="Johannesson K."/>
            <person name="Butlin R.K."/>
            <person name="Leder E.H."/>
        </authorList>
    </citation>
    <scope>NUCLEOTIDE SEQUENCE [LARGE SCALE GENOMIC DNA]</scope>
    <source>
        <strain evidence="2">Snail1</strain>
        <tissue evidence="2">Muscle</tissue>
    </source>
</reference>
<keyword evidence="3" id="KW-1185">Reference proteome</keyword>
<feature type="compositionally biased region" description="Polar residues" evidence="1">
    <location>
        <begin position="63"/>
        <end position="82"/>
    </location>
</feature>
<proteinExistence type="predicted"/>
<name>A0AAN9AVF5_9CAEN</name>
<organism evidence="2 3">
    <name type="scientific">Littorina saxatilis</name>
    <dbReference type="NCBI Taxonomy" id="31220"/>
    <lineage>
        <taxon>Eukaryota</taxon>
        <taxon>Metazoa</taxon>
        <taxon>Spiralia</taxon>
        <taxon>Lophotrochozoa</taxon>
        <taxon>Mollusca</taxon>
        <taxon>Gastropoda</taxon>
        <taxon>Caenogastropoda</taxon>
        <taxon>Littorinimorpha</taxon>
        <taxon>Littorinoidea</taxon>
        <taxon>Littorinidae</taxon>
        <taxon>Littorina</taxon>
    </lineage>
</organism>
<gene>
    <name evidence="2" type="ORF">V1264_007074</name>
</gene>
<dbReference type="Proteomes" id="UP001374579">
    <property type="component" value="Unassembled WGS sequence"/>
</dbReference>
<accession>A0AAN9AVF5</accession>